<organism evidence="1 2">
    <name type="scientific">Desulfosarcina widdelii</name>
    <dbReference type="NCBI Taxonomy" id="947919"/>
    <lineage>
        <taxon>Bacteria</taxon>
        <taxon>Pseudomonadati</taxon>
        <taxon>Thermodesulfobacteriota</taxon>
        <taxon>Desulfobacteria</taxon>
        <taxon>Desulfobacterales</taxon>
        <taxon>Desulfosarcinaceae</taxon>
        <taxon>Desulfosarcina</taxon>
    </lineage>
</organism>
<dbReference type="AlphaFoldDB" id="A0A5K7Z7D3"/>
<evidence type="ECO:0000313" key="1">
    <source>
        <dbReference type="EMBL" id="BBO75621.1"/>
    </source>
</evidence>
<dbReference type="OrthoDB" id="8479157at2"/>
<gene>
    <name evidence="1" type="ORF">DSCW_30380</name>
</gene>
<evidence type="ECO:0000313" key="2">
    <source>
        <dbReference type="Proteomes" id="UP000427769"/>
    </source>
</evidence>
<proteinExistence type="predicted"/>
<dbReference type="RefSeq" id="WP_155304524.1">
    <property type="nucleotide sequence ID" value="NZ_AP021875.1"/>
</dbReference>
<keyword evidence="2" id="KW-1185">Reference proteome</keyword>
<dbReference type="Proteomes" id="UP000427769">
    <property type="component" value="Chromosome"/>
</dbReference>
<name>A0A5K7Z7D3_9BACT</name>
<sequence>MRLNARSVLFIRRAETKQDITDAGREWKRMFPASGMQEIISSDADTVYAETHVRCPPRDSGDVQACYKVMAFDRCLLEKIRGQFVVLESQAAHGCKVCRVAIRRIGKPADDLIPAHSRKQAPQYGRG</sequence>
<accession>A0A5K7Z7D3</accession>
<dbReference type="EMBL" id="AP021875">
    <property type="protein sequence ID" value="BBO75621.1"/>
    <property type="molecule type" value="Genomic_DNA"/>
</dbReference>
<protein>
    <submittedName>
        <fullName evidence="1">Uncharacterized protein</fullName>
    </submittedName>
</protein>
<reference evidence="1 2" key="1">
    <citation type="submission" date="2019-11" db="EMBL/GenBank/DDBJ databases">
        <title>Comparative genomics of hydrocarbon-degrading Desulfosarcina strains.</title>
        <authorList>
            <person name="Watanabe M."/>
            <person name="Kojima H."/>
            <person name="Fukui M."/>
        </authorList>
    </citation>
    <scope>NUCLEOTIDE SEQUENCE [LARGE SCALE GENOMIC DNA]</scope>
    <source>
        <strain evidence="1 2">PP31</strain>
    </source>
</reference>
<dbReference type="KEGG" id="dwd:DSCW_30380"/>